<evidence type="ECO:0000259" key="3">
    <source>
        <dbReference type="Pfam" id="PF07516"/>
    </source>
</evidence>
<evidence type="ECO:0000256" key="2">
    <source>
        <dbReference type="SAM" id="MobiDB-lite"/>
    </source>
</evidence>
<reference evidence="4" key="2">
    <citation type="journal article" date="2021" name="PeerJ">
        <title>Extensive microbial diversity within the chicken gut microbiome revealed by metagenomics and culture.</title>
        <authorList>
            <person name="Gilroy R."/>
            <person name="Ravi A."/>
            <person name="Getino M."/>
            <person name="Pursley I."/>
            <person name="Horton D.L."/>
            <person name="Alikhan N.F."/>
            <person name="Baker D."/>
            <person name="Gharbi K."/>
            <person name="Hall N."/>
            <person name="Watson M."/>
            <person name="Adriaenssens E.M."/>
            <person name="Foster-Nyarko E."/>
            <person name="Jarju S."/>
            <person name="Secka A."/>
            <person name="Antonio M."/>
            <person name="Oren A."/>
            <person name="Chaudhuri R.R."/>
            <person name="La Ragione R."/>
            <person name="Hildebrand F."/>
            <person name="Pallen M.J."/>
        </authorList>
    </citation>
    <scope>NUCLEOTIDE SEQUENCE</scope>
    <source>
        <strain evidence="4">B1-8020</strain>
    </source>
</reference>
<dbReference type="InterPro" id="IPR011116">
    <property type="entry name" value="SecA_Wing/Scaffold"/>
</dbReference>
<feature type="compositionally biased region" description="Polar residues" evidence="2">
    <location>
        <begin position="65"/>
        <end position="81"/>
    </location>
</feature>
<feature type="domain" description="SecA Wing/Scaffold" evidence="3">
    <location>
        <begin position="1"/>
        <end position="43"/>
    </location>
</feature>
<dbReference type="GO" id="GO:0017038">
    <property type="term" value="P:protein import"/>
    <property type="evidence" value="ECO:0007669"/>
    <property type="project" value="InterPro"/>
</dbReference>
<evidence type="ECO:0000313" key="4">
    <source>
        <dbReference type="EMBL" id="MBO8473133.1"/>
    </source>
</evidence>
<feature type="non-terminal residue" evidence="4">
    <location>
        <position position="1"/>
    </location>
</feature>
<reference evidence="4" key="1">
    <citation type="submission" date="2020-10" db="EMBL/GenBank/DDBJ databases">
        <authorList>
            <person name="Gilroy R."/>
        </authorList>
    </citation>
    <scope>NUCLEOTIDE SEQUENCE</scope>
    <source>
        <strain evidence="4">B1-8020</strain>
    </source>
</reference>
<dbReference type="Pfam" id="PF02810">
    <property type="entry name" value="SEC-C"/>
    <property type="match status" value="1"/>
</dbReference>
<dbReference type="EMBL" id="JADIMA010000057">
    <property type="protein sequence ID" value="MBO8473133.1"/>
    <property type="molecule type" value="Genomic_DNA"/>
</dbReference>
<evidence type="ECO:0000256" key="1">
    <source>
        <dbReference type="ARBA" id="ARBA00022490"/>
    </source>
</evidence>
<dbReference type="AlphaFoldDB" id="A0A9D9NHC7"/>
<dbReference type="InterPro" id="IPR004027">
    <property type="entry name" value="SEC_C_motif"/>
</dbReference>
<name>A0A9D9NHC7_9BACT</name>
<accession>A0A9D9NHC7</accession>
<feature type="compositionally biased region" description="Basic and acidic residues" evidence="2">
    <location>
        <begin position="55"/>
        <end position="64"/>
    </location>
</feature>
<organism evidence="4 5">
    <name type="scientific">Candidatus Merdivivens pullicola</name>
    <dbReference type="NCBI Taxonomy" id="2840872"/>
    <lineage>
        <taxon>Bacteria</taxon>
        <taxon>Pseudomonadati</taxon>
        <taxon>Bacteroidota</taxon>
        <taxon>Bacteroidia</taxon>
        <taxon>Bacteroidales</taxon>
        <taxon>Muribaculaceae</taxon>
        <taxon>Muribaculaceae incertae sedis</taxon>
        <taxon>Candidatus Merdivivens</taxon>
    </lineage>
</organism>
<dbReference type="GO" id="GO:0016020">
    <property type="term" value="C:membrane"/>
    <property type="evidence" value="ECO:0007669"/>
    <property type="project" value="InterPro"/>
</dbReference>
<dbReference type="Gene3D" id="3.10.450.50">
    <property type="match status" value="1"/>
</dbReference>
<dbReference type="PANTHER" id="PTHR33747">
    <property type="entry name" value="UPF0225 PROTEIN SCO1677"/>
    <property type="match status" value="1"/>
</dbReference>
<proteinExistence type="predicted"/>
<dbReference type="Pfam" id="PF07516">
    <property type="entry name" value="SecA_SW"/>
    <property type="match status" value="1"/>
</dbReference>
<dbReference type="PANTHER" id="PTHR33747:SF1">
    <property type="entry name" value="ADENYLATE CYCLASE-ASSOCIATED CAP C-TERMINAL DOMAIN-CONTAINING PROTEIN"/>
    <property type="match status" value="1"/>
</dbReference>
<gene>
    <name evidence="4" type="ORF">IAB81_05830</name>
</gene>
<dbReference type="InterPro" id="IPR036266">
    <property type="entry name" value="SecA_Wing/Scaffold_sf"/>
</dbReference>
<keyword evidence="1" id="KW-0963">Cytoplasm</keyword>
<sequence>KQSVQNATYEQKDPLVIYKVESYGLFKETVQDITSDVLSFLLRAFIPLRQNPTVRESEQRRTDMSRMQTSRSDLHTNSGEPKSNAPVRVEKHVGRNDPCPCGSGKKYKNCCGKNQ</sequence>
<dbReference type="SUPFAM" id="SSF81886">
    <property type="entry name" value="Helical scaffold and wing domains of SecA"/>
    <property type="match status" value="1"/>
</dbReference>
<feature type="region of interest" description="Disordered" evidence="2">
    <location>
        <begin position="51"/>
        <end position="105"/>
    </location>
</feature>
<dbReference type="Proteomes" id="UP000823604">
    <property type="component" value="Unassembled WGS sequence"/>
</dbReference>
<comment type="caution">
    <text evidence="4">The sequence shown here is derived from an EMBL/GenBank/DDBJ whole genome shotgun (WGS) entry which is preliminary data.</text>
</comment>
<protein>
    <submittedName>
        <fullName evidence="4">SEC-C domain-containing protein</fullName>
    </submittedName>
</protein>
<evidence type="ECO:0000313" key="5">
    <source>
        <dbReference type="Proteomes" id="UP000823604"/>
    </source>
</evidence>